<evidence type="ECO:0000313" key="2">
    <source>
        <dbReference type="Proteomes" id="UP001183127"/>
    </source>
</evidence>
<dbReference type="Proteomes" id="UP001183127">
    <property type="component" value="Chromosome"/>
</dbReference>
<dbReference type="GeneID" id="32807984"/>
<reference evidence="1 2" key="1">
    <citation type="submission" date="2023-08" db="EMBL/GenBank/DDBJ databases">
        <title>Complete Genome Sequence of Pseudomonas entomophila TVIN A01.</title>
        <authorList>
            <person name="Shelke T."/>
            <person name="Mahar N.S."/>
            <person name="Gupta I."/>
            <person name="Gupta V."/>
        </authorList>
    </citation>
    <scope>NUCLEOTIDE SEQUENCE [LARGE SCALE GENOMIC DNA]</scope>
    <source>
        <strain evidence="1 2">TVIN-A01</strain>
    </source>
</reference>
<sequence>MIYQKRFASVSPQLLEKKQPWRTSSGLQIKSNGSLCTGFWPAAGQRETELIIGSQCDVEISFAREVDSLAIEFYAVCDDAEQCPQTLLEIERPNQAGRPDQPGHFFWLTLAEDFAIDSVPGAYTTEPRWQILPGPLRRLTLSTSPHAQLHIRNLKWTPVRRQ</sequence>
<protein>
    <submittedName>
        <fullName evidence="1">Uncharacterized protein</fullName>
    </submittedName>
</protein>
<dbReference type="RefSeq" id="WP_011536039.1">
    <property type="nucleotide sequence ID" value="NZ_CP132921.1"/>
</dbReference>
<gene>
    <name evidence="1" type="ORF">RAH46_04590</name>
</gene>
<evidence type="ECO:0000313" key="1">
    <source>
        <dbReference type="EMBL" id="WMW06620.1"/>
    </source>
</evidence>
<proteinExistence type="predicted"/>
<organism evidence="1 2">
    <name type="scientific">Pseudomonas entomophila</name>
    <dbReference type="NCBI Taxonomy" id="312306"/>
    <lineage>
        <taxon>Bacteria</taxon>
        <taxon>Pseudomonadati</taxon>
        <taxon>Pseudomonadota</taxon>
        <taxon>Gammaproteobacteria</taxon>
        <taxon>Pseudomonadales</taxon>
        <taxon>Pseudomonadaceae</taxon>
        <taxon>Pseudomonas</taxon>
    </lineage>
</organism>
<keyword evidence="2" id="KW-1185">Reference proteome</keyword>
<name>A0ABY9QTX6_9PSED</name>
<accession>A0ABY9QTX6</accession>
<dbReference type="EMBL" id="CP132921">
    <property type="protein sequence ID" value="WMW06620.1"/>
    <property type="molecule type" value="Genomic_DNA"/>
</dbReference>